<reference evidence="6 7" key="1">
    <citation type="submission" date="2019-07" db="EMBL/GenBank/DDBJ databases">
        <title>New species of Amycolatopsis and Streptomyces.</title>
        <authorList>
            <person name="Duangmal K."/>
            <person name="Teo W.F.A."/>
            <person name="Lipun K."/>
        </authorList>
    </citation>
    <scope>NUCLEOTIDE SEQUENCE [LARGE SCALE GENOMIC DNA]</scope>
    <source>
        <strain evidence="6 7">JCM 30562</strain>
    </source>
</reference>
<dbReference type="GO" id="GO:0045892">
    <property type="term" value="P:negative regulation of DNA-templated transcription"/>
    <property type="evidence" value="ECO:0007669"/>
    <property type="project" value="TreeGrafter"/>
</dbReference>
<proteinExistence type="predicted"/>
<dbReference type="InterPro" id="IPR036390">
    <property type="entry name" value="WH_DNA-bd_sf"/>
</dbReference>
<dbReference type="SMART" id="SM00346">
    <property type="entry name" value="HTH_ICLR"/>
    <property type="match status" value="1"/>
</dbReference>
<dbReference type="GO" id="GO:0003700">
    <property type="term" value="F:DNA-binding transcription factor activity"/>
    <property type="evidence" value="ECO:0007669"/>
    <property type="project" value="TreeGrafter"/>
</dbReference>
<dbReference type="GO" id="GO:0003677">
    <property type="term" value="F:DNA binding"/>
    <property type="evidence" value="ECO:0007669"/>
    <property type="project" value="UniProtKB-KW"/>
</dbReference>
<evidence type="ECO:0000256" key="3">
    <source>
        <dbReference type="ARBA" id="ARBA00023163"/>
    </source>
</evidence>
<dbReference type="Pfam" id="PF09339">
    <property type="entry name" value="HTH_IclR"/>
    <property type="match status" value="1"/>
</dbReference>
<dbReference type="OrthoDB" id="4103401at2"/>
<dbReference type="InterPro" id="IPR014757">
    <property type="entry name" value="Tscrpt_reg_IclR_C"/>
</dbReference>
<organism evidence="6 7">
    <name type="scientific">Amycolatopsis acidiphila</name>
    <dbReference type="NCBI Taxonomy" id="715473"/>
    <lineage>
        <taxon>Bacteria</taxon>
        <taxon>Bacillati</taxon>
        <taxon>Actinomycetota</taxon>
        <taxon>Actinomycetes</taxon>
        <taxon>Pseudonocardiales</taxon>
        <taxon>Pseudonocardiaceae</taxon>
        <taxon>Amycolatopsis</taxon>
    </lineage>
</organism>
<dbReference type="InterPro" id="IPR050707">
    <property type="entry name" value="HTH_MetabolicPath_Reg"/>
</dbReference>
<gene>
    <name evidence="6" type="ORF">FNH06_04195</name>
</gene>
<evidence type="ECO:0000256" key="2">
    <source>
        <dbReference type="ARBA" id="ARBA00023125"/>
    </source>
</evidence>
<dbReference type="EMBL" id="VJZA01000004">
    <property type="protein sequence ID" value="TVT25027.1"/>
    <property type="molecule type" value="Genomic_DNA"/>
</dbReference>
<keyword evidence="3" id="KW-0804">Transcription</keyword>
<dbReference type="InterPro" id="IPR005471">
    <property type="entry name" value="Tscrpt_reg_IclR_N"/>
</dbReference>
<dbReference type="Gene3D" id="3.30.450.40">
    <property type="match status" value="1"/>
</dbReference>
<dbReference type="PROSITE" id="PS51077">
    <property type="entry name" value="HTH_ICLR"/>
    <property type="match status" value="1"/>
</dbReference>
<evidence type="ECO:0000259" key="4">
    <source>
        <dbReference type="PROSITE" id="PS51077"/>
    </source>
</evidence>
<keyword evidence="1" id="KW-0805">Transcription regulation</keyword>
<keyword evidence="7" id="KW-1185">Reference proteome</keyword>
<evidence type="ECO:0000313" key="7">
    <source>
        <dbReference type="Proteomes" id="UP000318578"/>
    </source>
</evidence>
<dbReference type="Proteomes" id="UP000318578">
    <property type="component" value="Unassembled WGS sequence"/>
</dbReference>
<dbReference type="Gene3D" id="1.10.10.10">
    <property type="entry name" value="Winged helix-like DNA-binding domain superfamily/Winged helix DNA-binding domain"/>
    <property type="match status" value="1"/>
</dbReference>
<evidence type="ECO:0000256" key="1">
    <source>
        <dbReference type="ARBA" id="ARBA00023015"/>
    </source>
</evidence>
<protein>
    <submittedName>
        <fullName evidence="6">IclR family transcriptional regulator</fullName>
    </submittedName>
</protein>
<dbReference type="PROSITE" id="PS51078">
    <property type="entry name" value="ICLR_ED"/>
    <property type="match status" value="1"/>
</dbReference>
<dbReference type="AlphaFoldDB" id="A0A558AL78"/>
<dbReference type="PANTHER" id="PTHR30136:SF24">
    <property type="entry name" value="HTH-TYPE TRANSCRIPTIONAL REPRESSOR ALLR"/>
    <property type="match status" value="1"/>
</dbReference>
<dbReference type="InterPro" id="IPR029016">
    <property type="entry name" value="GAF-like_dom_sf"/>
</dbReference>
<name>A0A558AL78_9PSEU</name>
<evidence type="ECO:0000259" key="5">
    <source>
        <dbReference type="PROSITE" id="PS51078"/>
    </source>
</evidence>
<dbReference type="SUPFAM" id="SSF46785">
    <property type="entry name" value="Winged helix' DNA-binding domain"/>
    <property type="match status" value="1"/>
</dbReference>
<evidence type="ECO:0000313" key="6">
    <source>
        <dbReference type="EMBL" id="TVT25027.1"/>
    </source>
</evidence>
<dbReference type="InterPro" id="IPR036388">
    <property type="entry name" value="WH-like_DNA-bd_sf"/>
</dbReference>
<dbReference type="SUPFAM" id="SSF55781">
    <property type="entry name" value="GAF domain-like"/>
    <property type="match status" value="1"/>
</dbReference>
<dbReference type="Pfam" id="PF01614">
    <property type="entry name" value="IclR_C"/>
    <property type="match status" value="1"/>
</dbReference>
<comment type="caution">
    <text evidence="6">The sequence shown here is derived from an EMBL/GenBank/DDBJ whole genome shotgun (WGS) entry which is preliminary data.</text>
</comment>
<sequence>MTTMEQQEPSSPGSILSKAFDVLGAFGPELRVLTLTEIAHSSGLPKSTVHRLLGRLTALGVLEPHGAGFKVGLPMRRLASAMPIESLRQSALPHLGALHHWSHRHVHLGALRGARVVFVERLMVPGHDLPSAAPGTDLPAHATALGKVLLAHVPEEEVEAALAEPMAALAPNTIIDPADFAAELSRVRRSQVATARGESHRDVTCVAAPILIRGRAVGAVSVSTAARDATVDRALRDAVRVTADRIARDNRKVLAQGHEHWFPGTV</sequence>
<keyword evidence="2" id="KW-0238">DNA-binding</keyword>
<feature type="domain" description="HTH iclR-type" evidence="4">
    <location>
        <begin position="13"/>
        <end position="73"/>
    </location>
</feature>
<dbReference type="PANTHER" id="PTHR30136">
    <property type="entry name" value="HELIX-TURN-HELIX TRANSCRIPTIONAL REGULATOR, ICLR FAMILY"/>
    <property type="match status" value="1"/>
</dbReference>
<accession>A0A558AL78</accession>
<feature type="domain" description="IclR-ED" evidence="5">
    <location>
        <begin position="74"/>
        <end position="256"/>
    </location>
</feature>